<dbReference type="Proteomes" id="UP000324575">
    <property type="component" value="Unassembled WGS sequence"/>
</dbReference>
<evidence type="ECO:0000256" key="1">
    <source>
        <dbReference type="ARBA" id="ARBA00008834"/>
    </source>
</evidence>
<feature type="signal peptide" evidence="10">
    <location>
        <begin position="1"/>
        <end position="19"/>
    </location>
</feature>
<keyword evidence="10" id="KW-0732">Signal</keyword>
<evidence type="ECO:0000256" key="5">
    <source>
        <dbReference type="ARBA" id="ARBA00023277"/>
    </source>
</evidence>
<evidence type="ECO:0000256" key="3">
    <source>
        <dbReference type="ARBA" id="ARBA00022801"/>
    </source>
</evidence>
<evidence type="ECO:0000256" key="9">
    <source>
        <dbReference type="RuleBase" id="RU361169"/>
    </source>
</evidence>
<dbReference type="EMBL" id="SNRX01000005">
    <property type="protein sequence ID" value="KAA6302771.1"/>
    <property type="molecule type" value="Genomic_DNA"/>
</dbReference>
<comment type="function">
    <text evidence="8">Pectinolytic enzyme involved in the degradation of xylogalacturonan (xga), a galacturonan backbone heavily substituted with xylose, and which is one important component of the hairy regions of pectin. Activity requires a galacturonic acid backbone substituted with xylose.</text>
</comment>
<keyword evidence="2" id="KW-0677">Repeat</keyword>
<keyword evidence="6 9" id="KW-0326">Glycosidase</keyword>
<evidence type="ECO:0000256" key="2">
    <source>
        <dbReference type="ARBA" id="ARBA00022737"/>
    </source>
</evidence>
<name>A0A5M8P2X6_9BACT</name>
<evidence type="ECO:0008006" key="13">
    <source>
        <dbReference type="Google" id="ProtNLM"/>
    </source>
</evidence>
<keyword evidence="4" id="KW-0325">Glycoprotein</keyword>
<evidence type="ECO:0000313" key="12">
    <source>
        <dbReference type="Proteomes" id="UP000324575"/>
    </source>
</evidence>
<dbReference type="Pfam" id="PF00295">
    <property type="entry name" value="Glyco_hydro_28"/>
    <property type="match status" value="1"/>
</dbReference>
<dbReference type="SUPFAM" id="SSF51126">
    <property type="entry name" value="Pectin lyase-like"/>
    <property type="match status" value="1"/>
</dbReference>
<evidence type="ECO:0000313" key="11">
    <source>
        <dbReference type="EMBL" id="KAA6302771.1"/>
    </source>
</evidence>
<dbReference type="GO" id="GO:0000272">
    <property type="term" value="P:polysaccharide catabolic process"/>
    <property type="evidence" value="ECO:0007669"/>
    <property type="project" value="UniProtKB-KW"/>
</dbReference>
<keyword evidence="5" id="KW-0119">Carbohydrate metabolism</keyword>
<dbReference type="InterPro" id="IPR011050">
    <property type="entry name" value="Pectin_lyase_fold/virulence"/>
</dbReference>
<dbReference type="PANTHER" id="PTHR31736">
    <property type="match status" value="1"/>
</dbReference>
<proteinExistence type="inferred from homology"/>
<evidence type="ECO:0000256" key="6">
    <source>
        <dbReference type="ARBA" id="ARBA00023295"/>
    </source>
</evidence>
<dbReference type="Gene3D" id="2.160.20.10">
    <property type="entry name" value="Single-stranded right-handed beta-helix, Pectin lyase-like"/>
    <property type="match status" value="1"/>
</dbReference>
<evidence type="ECO:0000256" key="10">
    <source>
        <dbReference type="SAM" id="SignalP"/>
    </source>
</evidence>
<reference evidence="11 12" key="1">
    <citation type="submission" date="2019-03" db="EMBL/GenBank/DDBJ databases">
        <title>Single cell metagenomics reveals metabolic interactions within the superorganism composed of flagellate Streblomastix strix and complex community of Bacteroidetes bacteria on its surface.</title>
        <authorList>
            <person name="Treitli S.C."/>
            <person name="Kolisko M."/>
            <person name="Husnik F."/>
            <person name="Keeling P."/>
            <person name="Hampl V."/>
        </authorList>
    </citation>
    <scope>NUCLEOTIDE SEQUENCE [LARGE SCALE GENOMIC DNA]</scope>
    <source>
        <strain evidence="11">St1</strain>
    </source>
</reference>
<dbReference type="AlphaFoldDB" id="A0A5M8P2X6"/>
<dbReference type="GO" id="GO:0004650">
    <property type="term" value="F:polygalacturonase activity"/>
    <property type="evidence" value="ECO:0007669"/>
    <property type="project" value="InterPro"/>
</dbReference>
<comment type="caution">
    <text evidence="11">The sequence shown here is derived from an EMBL/GenBank/DDBJ whole genome shotgun (WGS) entry which is preliminary data.</text>
</comment>
<evidence type="ECO:0000256" key="8">
    <source>
        <dbReference type="ARBA" id="ARBA00037278"/>
    </source>
</evidence>
<dbReference type="InterPro" id="IPR000743">
    <property type="entry name" value="Glyco_hydro_28"/>
</dbReference>
<comment type="similarity">
    <text evidence="1 9">Belongs to the glycosyl hydrolase 28 family.</text>
</comment>
<organism evidence="11 12">
    <name type="scientific">Candidatus Ordinivivax streblomastigis</name>
    <dbReference type="NCBI Taxonomy" id="2540710"/>
    <lineage>
        <taxon>Bacteria</taxon>
        <taxon>Pseudomonadati</taxon>
        <taxon>Bacteroidota</taxon>
        <taxon>Bacteroidia</taxon>
        <taxon>Bacteroidales</taxon>
        <taxon>Candidatus Ordinivivax</taxon>
    </lineage>
</organism>
<sequence length="466" mass="52864">MKTLISIVALLFSTSSLFAQKISIYSVPQELFYARQNDDFTVQVRVPGEDWLDLYEYKVQVDMDTKSTASMVQFDFEGKIELRVKVNNGLFHEVKIRPLNKNIQPSVQDNTIYFSIDQPAKLSLEVNGDRLHNLHIFANEPEKEIPNPQDSSVIYFAPGLHKPKDNPGNTFNIPSNTTVYLAPGAVVQGKFLCDKVENVRFIGRGMILEPQRGFEFTHSKNIEIDGITVINPTHYTVFGGEVKGLKINNLKSFSNKGWSDGIDLMSCSDVTINDIFMRNSDDCIALYTHRWNYFGDARNYLVTNAVLWADVAHPINIGLHGDTSFEGNVIENLHFSNIDILEHDEDDRNYQGCMAFTVSDHNLLQNVSFEDVRVEHIQEGQLFNLRVVYNPKYSTGPGRGIKNVTFKNIYYTGSGENPSIIEGYSKKQNIQDVMFENIVINGKKITHLNEGNIQVGKFTEKITLKK</sequence>
<protein>
    <recommendedName>
        <fullName evidence="13">Glycoside hydrolase</fullName>
    </recommendedName>
</protein>
<evidence type="ECO:0000256" key="7">
    <source>
        <dbReference type="ARBA" id="ARBA00023326"/>
    </source>
</evidence>
<feature type="chain" id="PRO_5024359089" description="Glycoside hydrolase" evidence="10">
    <location>
        <begin position="20"/>
        <end position="466"/>
    </location>
</feature>
<accession>A0A5M8P2X6</accession>
<gene>
    <name evidence="11" type="ORF">EZS26_000941</name>
</gene>
<keyword evidence="7" id="KW-0624">Polysaccharide degradation</keyword>
<dbReference type="PANTHER" id="PTHR31736:SF9">
    <property type="entry name" value="ENDO-XYLOGALACTURONAN HYDROLASE A-RELATED"/>
    <property type="match status" value="1"/>
</dbReference>
<dbReference type="InterPro" id="IPR012334">
    <property type="entry name" value="Pectin_lyas_fold"/>
</dbReference>
<keyword evidence="3 9" id="KW-0378">Hydrolase</keyword>
<evidence type="ECO:0000256" key="4">
    <source>
        <dbReference type="ARBA" id="ARBA00023180"/>
    </source>
</evidence>